<dbReference type="Pfam" id="PF01553">
    <property type="entry name" value="Acyltransferase"/>
    <property type="match status" value="1"/>
</dbReference>
<proteinExistence type="inferred from homology"/>
<keyword evidence="11" id="KW-1208">Phospholipid metabolism</keyword>
<evidence type="ECO:0000256" key="11">
    <source>
        <dbReference type="ARBA" id="ARBA00023264"/>
    </source>
</evidence>
<evidence type="ECO:0000256" key="12">
    <source>
        <dbReference type="ARBA" id="ARBA00023315"/>
    </source>
</evidence>
<evidence type="ECO:0000256" key="9">
    <source>
        <dbReference type="ARBA" id="ARBA00023136"/>
    </source>
</evidence>
<evidence type="ECO:0000256" key="4">
    <source>
        <dbReference type="ARBA" id="ARBA00022516"/>
    </source>
</evidence>
<keyword evidence="10" id="KW-0594">Phospholipid biosynthesis</keyword>
<evidence type="ECO:0000256" key="15">
    <source>
        <dbReference type="SAM" id="Phobius"/>
    </source>
</evidence>
<evidence type="ECO:0000259" key="16">
    <source>
        <dbReference type="SMART" id="SM00563"/>
    </source>
</evidence>
<comment type="pathway">
    <text evidence="2">Lipid metabolism.</text>
</comment>
<evidence type="ECO:0000256" key="14">
    <source>
        <dbReference type="SAM" id="MobiDB-lite"/>
    </source>
</evidence>
<dbReference type="GO" id="GO:0005783">
    <property type="term" value="C:endoplasmic reticulum"/>
    <property type="evidence" value="ECO:0007669"/>
    <property type="project" value="TreeGrafter"/>
</dbReference>
<feature type="region of interest" description="Disordered" evidence="14">
    <location>
        <begin position="1"/>
        <end position="51"/>
    </location>
</feature>
<dbReference type="GO" id="GO:0003676">
    <property type="term" value="F:nucleic acid binding"/>
    <property type="evidence" value="ECO:0007669"/>
    <property type="project" value="InterPro"/>
</dbReference>
<keyword evidence="5" id="KW-0808">Transferase</keyword>
<feature type="domain" description="Phospholipid/glycerol acyltransferase" evidence="16">
    <location>
        <begin position="417"/>
        <end position="528"/>
    </location>
</feature>
<feature type="transmembrane region" description="Helical" evidence="15">
    <location>
        <begin position="356"/>
        <end position="376"/>
    </location>
</feature>
<evidence type="ECO:0000256" key="10">
    <source>
        <dbReference type="ARBA" id="ARBA00023209"/>
    </source>
</evidence>
<evidence type="ECO:0000256" key="1">
    <source>
        <dbReference type="ARBA" id="ARBA00004370"/>
    </source>
</evidence>
<evidence type="ECO:0000313" key="17">
    <source>
        <dbReference type="EMBL" id="GFS27146.1"/>
    </source>
</evidence>
<protein>
    <submittedName>
        <fullName evidence="17">Glycerol-3-phosphate acyltransferase 4</fullName>
    </submittedName>
</protein>
<dbReference type="Proteomes" id="UP000762676">
    <property type="component" value="Unassembled WGS sequence"/>
</dbReference>
<dbReference type="SMART" id="SM00563">
    <property type="entry name" value="PlsC"/>
    <property type="match status" value="1"/>
</dbReference>
<dbReference type="InterPro" id="IPR036397">
    <property type="entry name" value="RNaseH_sf"/>
</dbReference>
<feature type="transmembrane region" description="Helical" evidence="15">
    <location>
        <begin position="81"/>
        <end position="97"/>
    </location>
</feature>
<dbReference type="GO" id="GO:0008654">
    <property type="term" value="P:phospholipid biosynthetic process"/>
    <property type="evidence" value="ECO:0007669"/>
    <property type="project" value="UniProtKB-KW"/>
</dbReference>
<dbReference type="PANTHER" id="PTHR23063:SF2">
    <property type="entry name" value="GLYCEROL-3-PHOSPHATE ACYLTRANSFERASE 4, ISOFORM D-RELATED"/>
    <property type="match status" value="1"/>
</dbReference>
<dbReference type="InterPro" id="IPR002123">
    <property type="entry name" value="Plipid/glycerol_acylTrfase"/>
</dbReference>
<evidence type="ECO:0000256" key="5">
    <source>
        <dbReference type="ARBA" id="ARBA00022679"/>
    </source>
</evidence>
<accession>A0AAV4K0K7</accession>
<reference evidence="17 18" key="1">
    <citation type="journal article" date="2021" name="Elife">
        <title>Chloroplast acquisition without the gene transfer in kleptoplastic sea slugs, Plakobranchus ocellatus.</title>
        <authorList>
            <person name="Maeda T."/>
            <person name="Takahashi S."/>
            <person name="Yoshida T."/>
            <person name="Shimamura S."/>
            <person name="Takaki Y."/>
            <person name="Nagai Y."/>
            <person name="Toyoda A."/>
            <person name="Suzuki Y."/>
            <person name="Arimoto A."/>
            <person name="Ishii H."/>
            <person name="Satoh N."/>
            <person name="Nishiyama T."/>
            <person name="Hasebe M."/>
            <person name="Maruyama T."/>
            <person name="Minagawa J."/>
            <person name="Obokata J."/>
            <person name="Shigenobu S."/>
        </authorList>
    </citation>
    <scope>NUCLEOTIDE SEQUENCE [LARGE SCALE GENOMIC DNA]</scope>
</reference>
<dbReference type="Gene3D" id="3.30.420.10">
    <property type="entry name" value="Ribonuclease H-like superfamily/Ribonuclease H"/>
    <property type="match status" value="1"/>
</dbReference>
<comment type="subcellular location">
    <subcellularLocation>
        <location evidence="1">Membrane</location>
    </subcellularLocation>
</comment>
<evidence type="ECO:0000256" key="7">
    <source>
        <dbReference type="ARBA" id="ARBA00022989"/>
    </source>
</evidence>
<evidence type="ECO:0000256" key="6">
    <source>
        <dbReference type="ARBA" id="ARBA00022692"/>
    </source>
</evidence>
<comment type="caution">
    <text evidence="17">The sequence shown here is derived from an EMBL/GenBank/DDBJ whole genome shotgun (WGS) entry which is preliminary data.</text>
</comment>
<comment type="pathway">
    <text evidence="13">Phospholipid metabolism.</text>
</comment>
<sequence>MGREASEQNLSNLDDPSAAMDDDSNDVPEIMQTTDNKSLRRPEDEEEDEINDETDLELMGVDEAIIHSIEKCGKNYSSKRGILLILVFGFFFCGYKWELLEHPPYSPDLAPCDFHLFPKMKEHLRGQRFETEEGIIQATKVAITNLDKCSYVTAFKDWLQRIEKCANIGGYNAMGEQLMIAAFSLLFFPLVFVVALVIVLATFGKSFGIRRAYVGFLLKVFEACRYKVQVKSGYGGLEATDDSEDEDEEDKKKDDAGDTQIIEKDFELSATKGLEKPSWAPFKKEFELSDVLYFSKCGMEAIIDDNVTKRFSAEELQAWNLLTRTQKPHQFMSIRMTLFWCIGCFVRYMMLLPFRITIAFIGIMWMMISTAFIGYLPPGGFKRTLNRWASLMSFRILVRACSGVIRFHNRENMAKSGICVANHTSPIDVIILSCDNCYAMIGQAHGGFLGSLQRSLARATAHIWFERSESKDRTLVAKRLSSHISTENNLPILIFPEGTCINNTSVMMFKKGSFEVSSVIYPVAIKYDPQFGDAFWNSSKHSWTQHLLQIMSSWALVCDVWYLPPMIRMENESAVDFANRVKSEIARQGGLVDLEWDGGLKRAAVKESMKGVPQEQYSNILKVD</sequence>
<dbReference type="InterPro" id="IPR045252">
    <property type="entry name" value="LPCAT1-like"/>
</dbReference>
<keyword evidence="6 15" id="KW-0812">Transmembrane</keyword>
<dbReference type="GO" id="GO:0004366">
    <property type="term" value="F:glycerol-3-phosphate O-acyltransferase activity"/>
    <property type="evidence" value="ECO:0007669"/>
    <property type="project" value="TreeGrafter"/>
</dbReference>
<evidence type="ECO:0000256" key="13">
    <source>
        <dbReference type="ARBA" id="ARBA00025707"/>
    </source>
</evidence>
<keyword evidence="7 15" id="KW-1133">Transmembrane helix</keyword>
<keyword evidence="9 15" id="KW-0472">Membrane</keyword>
<keyword evidence="12 17" id="KW-0012">Acyltransferase</keyword>
<feature type="transmembrane region" description="Helical" evidence="15">
    <location>
        <begin position="178"/>
        <end position="203"/>
    </location>
</feature>
<evidence type="ECO:0000256" key="8">
    <source>
        <dbReference type="ARBA" id="ARBA00023098"/>
    </source>
</evidence>
<evidence type="ECO:0000256" key="3">
    <source>
        <dbReference type="ARBA" id="ARBA00008655"/>
    </source>
</evidence>
<evidence type="ECO:0000313" key="18">
    <source>
        <dbReference type="Proteomes" id="UP000762676"/>
    </source>
</evidence>
<dbReference type="CDD" id="cd07991">
    <property type="entry name" value="LPLAT_LPCAT1-like"/>
    <property type="match status" value="1"/>
</dbReference>
<dbReference type="EMBL" id="BMAT01010452">
    <property type="protein sequence ID" value="GFS27146.1"/>
    <property type="molecule type" value="Genomic_DNA"/>
</dbReference>
<dbReference type="SUPFAM" id="SSF69593">
    <property type="entry name" value="Glycerol-3-phosphate (1)-acyltransferase"/>
    <property type="match status" value="1"/>
</dbReference>
<dbReference type="AlphaFoldDB" id="A0AAV4K0K7"/>
<dbReference type="PANTHER" id="PTHR23063">
    <property type="entry name" value="PHOSPHOLIPID ACYLTRANSFERASE"/>
    <property type="match status" value="1"/>
</dbReference>
<evidence type="ECO:0000256" key="2">
    <source>
        <dbReference type="ARBA" id="ARBA00005189"/>
    </source>
</evidence>
<keyword evidence="4" id="KW-0444">Lipid biosynthesis</keyword>
<organism evidence="17 18">
    <name type="scientific">Elysia marginata</name>
    <dbReference type="NCBI Taxonomy" id="1093978"/>
    <lineage>
        <taxon>Eukaryota</taxon>
        <taxon>Metazoa</taxon>
        <taxon>Spiralia</taxon>
        <taxon>Lophotrochozoa</taxon>
        <taxon>Mollusca</taxon>
        <taxon>Gastropoda</taxon>
        <taxon>Heterobranchia</taxon>
        <taxon>Euthyneura</taxon>
        <taxon>Panpulmonata</taxon>
        <taxon>Sacoglossa</taxon>
        <taxon>Placobranchoidea</taxon>
        <taxon>Plakobranchidae</taxon>
        <taxon>Elysia</taxon>
    </lineage>
</organism>
<dbReference type="GO" id="GO:0016020">
    <property type="term" value="C:membrane"/>
    <property type="evidence" value="ECO:0007669"/>
    <property type="project" value="UniProtKB-SubCell"/>
</dbReference>
<name>A0AAV4K0K7_9GAST</name>
<keyword evidence="18" id="KW-1185">Reference proteome</keyword>
<keyword evidence="8" id="KW-0443">Lipid metabolism</keyword>
<gene>
    <name evidence="17" type="ORF">ElyMa_005240100</name>
</gene>
<comment type="similarity">
    <text evidence="3">Belongs to the 1-acyl-sn-glycerol-3-phosphate acyltransferase family.</text>
</comment>
<dbReference type="GO" id="GO:0019432">
    <property type="term" value="P:triglyceride biosynthetic process"/>
    <property type="evidence" value="ECO:0007669"/>
    <property type="project" value="TreeGrafter"/>
</dbReference>